<evidence type="ECO:0000313" key="2">
    <source>
        <dbReference type="EMBL" id="SDF35115.1"/>
    </source>
</evidence>
<feature type="signal peptide" evidence="1">
    <location>
        <begin position="1"/>
        <end position="23"/>
    </location>
</feature>
<reference evidence="3" key="1">
    <citation type="submission" date="2016-10" db="EMBL/GenBank/DDBJ databases">
        <authorList>
            <person name="Varghese N."/>
            <person name="Submissions S."/>
        </authorList>
    </citation>
    <scope>NUCLEOTIDE SEQUENCE [LARGE SCALE GENOMIC DNA]</scope>
    <source>
        <strain evidence="3">DSM 10146</strain>
    </source>
</reference>
<dbReference type="AlphaFoldDB" id="A0A1G7KD59"/>
<dbReference type="STRING" id="282683.SAMN04488105_11812"/>
<organism evidence="2 3">
    <name type="scientific">Salipiger thiooxidans</name>
    <dbReference type="NCBI Taxonomy" id="282683"/>
    <lineage>
        <taxon>Bacteria</taxon>
        <taxon>Pseudomonadati</taxon>
        <taxon>Pseudomonadota</taxon>
        <taxon>Alphaproteobacteria</taxon>
        <taxon>Rhodobacterales</taxon>
        <taxon>Roseobacteraceae</taxon>
        <taxon>Salipiger</taxon>
    </lineage>
</organism>
<name>A0A1G7KD59_9RHOB</name>
<keyword evidence="3" id="KW-1185">Reference proteome</keyword>
<proteinExistence type="predicted"/>
<dbReference type="Proteomes" id="UP000198994">
    <property type="component" value="Unassembled WGS sequence"/>
</dbReference>
<evidence type="ECO:0000256" key="1">
    <source>
        <dbReference type="SAM" id="SignalP"/>
    </source>
</evidence>
<dbReference type="PROSITE" id="PS51257">
    <property type="entry name" value="PROKAR_LIPOPROTEIN"/>
    <property type="match status" value="1"/>
</dbReference>
<accession>A0A1G7KD59</accession>
<dbReference type="EMBL" id="FNAV01000018">
    <property type="protein sequence ID" value="SDF35115.1"/>
    <property type="molecule type" value="Genomic_DNA"/>
</dbReference>
<protein>
    <recommendedName>
        <fullName evidence="4">Lipoprotein</fullName>
    </recommendedName>
</protein>
<feature type="chain" id="PRO_5011718325" description="Lipoprotein" evidence="1">
    <location>
        <begin position="24"/>
        <end position="200"/>
    </location>
</feature>
<keyword evidence="1" id="KW-0732">Signal</keyword>
<gene>
    <name evidence="2" type="ORF">SAMN04488105_11812</name>
</gene>
<evidence type="ECO:0008006" key="4">
    <source>
        <dbReference type="Google" id="ProtNLM"/>
    </source>
</evidence>
<evidence type="ECO:0000313" key="3">
    <source>
        <dbReference type="Proteomes" id="UP000198994"/>
    </source>
</evidence>
<sequence length="200" mass="21569">MRSPIGALLLLVVLLACAPPAQAPTMSRRDTLVSGVMALGPGVDRAEAMRLADLIYGPPTRSTAAGDALVPLPAPGFTPTGNSVTFANPRTCHTRAFALQWRLAAERSRTLDIHLASSPMRNMMPVDHSAVVVTRTGQPLQTGLLLDPCLGEAEMRVRPVSDDVGARWQTGTERAWDRHFGRRPWYARAPFSVTVRPGAP</sequence>